<feature type="transmembrane region" description="Helical" evidence="6">
    <location>
        <begin position="130"/>
        <end position="149"/>
    </location>
</feature>
<dbReference type="InterPro" id="IPR017039">
    <property type="entry name" value="Virul_fac_BrkB"/>
</dbReference>
<dbReference type="PANTHER" id="PTHR30213:SF0">
    <property type="entry name" value="UPF0761 MEMBRANE PROTEIN YIHY"/>
    <property type="match status" value="1"/>
</dbReference>
<evidence type="ECO:0000256" key="4">
    <source>
        <dbReference type="ARBA" id="ARBA00022989"/>
    </source>
</evidence>
<protein>
    <submittedName>
        <fullName evidence="7">YihY family inner membrane protein</fullName>
    </submittedName>
</protein>
<accession>A0AAU9EEA3</accession>
<evidence type="ECO:0000256" key="3">
    <source>
        <dbReference type="ARBA" id="ARBA00022692"/>
    </source>
</evidence>
<keyword evidence="3 6" id="KW-0812">Transmembrane</keyword>
<dbReference type="PANTHER" id="PTHR30213">
    <property type="entry name" value="INNER MEMBRANE PROTEIN YHJD"/>
    <property type="match status" value="1"/>
</dbReference>
<dbReference type="NCBIfam" id="TIGR00765">
    <property type="entry name" value="yihY_not_rbn"/>
    <property type="match status" value="1"/>
</dbReference>
<keyword evidence="4 6" id="KW-1133">Transmembrane helix</keyword>
<organism evidence="7 8">
    <name type="scientific">Helicovermis profundi</name>
    <dbReference type="NCBI Taxonomy" id="3065157"/>
    <lineage>
        <taxon>Bacteria</taxon>
        <taxon>Bacillati</taxon>
        <taxon>Bacillota</taxon>
        <taxon>Clostridia</taxon>
        <taxon>Helicovermis</taxon>
    </lineage>
</organism>
<dbReference type="Pfam" id="PF03631">
    <property type="entry name" value="Virul_fac_BrkB"/>
    <property type="match status" value="1"/>
</dbReference>
<evidence type="ECO:0000313" key="7">
    <source>
        <dbReference type="EMBL" id="BEP29764.1"/>
    </source>
</evidence>
<dbReference type="Proteomes" id="UP001321786">
    <property type="component" value="Chromosome"/>
</dbReference>
<feature type="transmembrane region" description="Helical" evidence="6">
    <location>
        <begin position="169"/>
        <end position="194"/>
    </location>
</feature>
<keyword evidence="5 6" id="KW-0472">Membrane</keyword>
<comment type="subcellular location">
    <subcellularLocation>
        <location evidence="1">Cell membrane</location>
        <topology evidence="1">Multi-pass membrane protein</topology>
    </subcellularLocation>
</comment>
<dbReference type="RefSeq" id="WP_338535381.1">
    <property type="nucleotide sequence ID" value="NZ_AP028654.1"/>
</dbReference>
<name>A0AAU9EEA3_9FIRM</name>
<proteinExistence type="predicted"/>
<feature type="transmembrane region" description="Helical" evidence="6">
    <location>
        <begin position="21"/>
        <end position="49"/>
    </location>
</feature>
<dbReference type="PIRSF" id="PIRSF035875">
    <property type="entry name" value="RNase_BN"/>
    <property type="match status" value="1"/>
</dbReference>
<dbReference type="EMBL" id="AP028654">
    <property type="protein sequence ID" value="BEP29764.1"/>
    <property type="molecule type" value="Genomic_DNA"/>
</dbReference>
<dbReference type="AlphaFoldDB" id="A0AAU9EEA3"/>
<dbReference type="GO" id="GO:0005886">
    <property type="term" value="C:plasma membrane"/>
    <property type="evidence" value="ECO:0007669"/>
    <property type="project" value="UniProtKB-SubCell"/>
</dbReference>
<feature type="transmembrane region" description="Helical" evidence="6">
    <location>
        <begin position="206"/>
        <end position="226"/>
    </location>
</feature>
<evidence type="ECO:0000256" key="6">
    <source>
        <dbReference type="SAM" id="Phobius"/>
    </source>
</evidence>
<dbReference type="KEGG" id="hprf:HLPR_20950"/>
<keyword evidence="8" id="KW-1185">Reference proteome</keyword>
<feature type="transmembrane region" description="Helical" evidence="6">
    <location>
        <begin position="232"/>
        <end position="251"/>
    </location>
</feature>
<sequence>MDYFKKLFKFSLALSKKYKEHHITAFSAQMAYFFTLSIFPFLIVIISLFGKLSMKYYFKLDFIFNVVPKEASEIIRNYISDLFLVNTTTLVPLTIIFALWSASKGVNSLMRSLNIAYDVKETRSFIKIKLLGMAYTAMISISLVIAIVIPSIGKSVLDIFESILEIPNFLLVIIKWSFYIVSINFVISSLYVLLPNKKVTFKSVMPGTIFAILGWFIISKGFSLFATNFHNFSLIYGSLTAIIILMIWLYISSMILMVGGEINAIDFKKEFMEIK</sequence>
<evidence type="ECO:0000256" key="2">
    <source>
        <dbReference type="ARBA" id="ARBA00022475"/>
    </source>
</evidence>
<evidence type="ECO:0000256" key="5">
    <source>
        <dbReference type="ARBA" id="ARBA00023136"/>
    </source>
</evidence>
<reference evidence="7 8" key="1">
    <citation type="submission" date="2023-08" db="EMBL/GenBank/DDBJ databases">
        <title>Helicovermis profunda gen. nov., sp. nov., a novel mesophilic, fermentative bacterium within the Bacillota from a deep-sea hydrothermal vent chimney.</title>
        <authorList>
            <person name="Miyazaki U."/>
            <person name="Mizutani D."/>
            <person name="Hashimoto Y."/>
            <person name="Tame A."/>
            <person name="Sawayama S."/>
            <person name="Miyazaki J."/>
            <person name="Takai K."/>
            <person name="Nakagawa S."/>
        </authorList>
    </citation>
    <scope>NUCLEOTIDE SEQUENCE [LARGE SCALE GENOMIC DNA]</scope>
    <source>
        <strain evidence="7 8">S502</strain>
    </source>
</reference>
<evidence type="ECO:0000313" key="8">
    <source>
        <dbReference type="Proteomes" id="UP001321786"/>
    </source>
</evidence>
<evidence type="ECO:0000256" key="1">
    <source>
        <dbReference type="ARBA" id="ARBA00004651"/>
    </source>
</evidence>
<gene>
    <name evidence="7" type="ORF">HLPR_20950</name>
</gene>
<keyword evidence="2" id="KW-1003">Cell membrane</keyword>